<keyword evidence="5" id="KW-1185">Reference proteome</keyword>
<evidence type="ECO:0000313" key="4">
    <source>
        <dbReference type="EMBL" id="MFC4029938.1"/>
    </source>
</evidence>
<keyword evidence="2" id="KW-0456">Lyase</keyword>
<evidence type="ECO:0000259" key="3">
    <source>
        <dbReference type="SMART" id="SM01007"/>
    </source>
</evidence>
<dbReference type="InterPro" id="IPR050197">
    <property type="entry name" value="Aldolase_class_II_sugar_metab"/>
</dbReference>
<evidence type="ECO:0000256" key="2">
    <source>
        <dbReference type="ARBA" id="ARBA00023239"/>
    </source>
</evidence>
<protein>
    <submittedName>
        <fullName evidence="4">Class II aldolase/adducin family protein</fullName>
    </submittedName>
</protein>
<dbReference type="PANTHER" id="PTHR22789:SF0">
    <property type="entry name" value="3-OXO-TETRONATE 4-PHOSPHATE DECARBOXYLASE-RELATED"/>
    <property type="match status" value="1"/>
</dbReference>
<accession>A0ABV8HFW4</accession>
<evidence type="ECO:0000313" key="5">
    <source>
        <dbReference type="Proteomes" id="UP001595765"/>
    </source>
</evidence>
<dbReference type="SMART" id="SM01007">
    <property type="entry name" value="Aldolase_II"/>
    <property type="match status" value="1"/>
</dbReference>
<dbReference type="InterPro" id="IPR036409">
    <property type="entry name" value="Aldolase_II/adducin_N_sf"/>
</dbReference>
<reference evidence="5" key="1">
    <citation type="journal article" date="2019" name="Int. J. Syst. Evol. Microbiol.">
        <title>The Global Catalogue of Microorganisms (GCM) 10K type strain sequencing project: providing services to taxonomists for standard genome sequencing and annotation.</title>
        <authorList>
            <consortium name="The Broad Institute Genomics Platform"/>
            <consortium name="The Broad Institute Genome Sequencing Center for Infectious Disease"/>
            <person name="Wu L."/>
            <person name="Ma J."/>
        </authorList>
    </citation>
    <scope>NUCLEOTIDE SEQUENCE [LARGE SCALE GENOMIC DNA]</scope>
    <source>
        <strain evidence="5">CGMCC 4.7237</strain>
    </source>
</reference>
<dbReference type="Pfam" id="PF00596">
    <property type="entry name" value="Aldolase_II"/>
    <property type="match status" value="1"/>
</dbReference>
<comment type="caution">
    <text evidence="4">The sequence shown here is derived from an EMBL/GenBank/DDBJ whole genome shotgun (WGS) entry which is preliminary data.</text>
</comment>
<gene>
    <name evidence="4" type="ORF">ACFO3J_00470</name>
</gene>
<evidence type="ECO:0000256" key="1">
    <source>
        <dbReference type="ARBA" id="ARBA00022723"/>
    </source>
</evidence>
<proteinExistence type="predicted"/>
<name>A0ABV8HFW4_9ACTN</name>
<feature type="domain" description="Class II aldolase/adducin N-terminal" evidence="3">
    <location>
        <begin position="6"/>
        <end position="192"/>
    </location>
</feature>
<keyword evidence="1" id="KW-0479">Metal-binding</keyword>
<dbReference type="Gene3D" id="3.40.225.10">
    <property type="entry name" value="Class II aldolase/adducin N-terminal domain"/>
    <property type="match status" value="1"/>
</dbReference>
<dbReference type="SUPFAM" id="SSF53639">
    <property type="entry name" value="AraD/HMP-PK domain-like"/>
    <property type="match status" value="1"/>
</dbReference>
<dbReference type="PANTHER" id="PTHR22789">
    <property type="entry name" value="FUCULOSE PHOSPHATE ALDOLASE"/>
    <property type="match status" value="1"/>
</dbReference>
<organism evidence="4 5">
    <name type="scientific">Streptomyces polygonati</name>
    <dbReference type="NCBI Taxonomy" id="1617087"/>
    <lineage>
        <taxon>Bacteria</taxon>
        <taxon>Bacillati</taxon>
        <taxon>Actinomycetota</taxon>
        <taxon>Actinomycetes</taxon>
        <taxon>Kitasatosporales</taxon>
        <taxon>Streptomycetaceae</taxon>
        <taxon>Streptomyces</taxon>
    </lineage>
</organism>
<dbReference type="EMBL" id="JBHSBB010000001">
    <property type="protein sequence ID" value="MFC4029938.1"/>
    <property type="molecule type" value="Genomic_DNA"/>
</dbReference>
<dbReference type="InterPro" id="IPR001303">
    <property type="entry name" value="Aldolase_II/adducin_N"/>
</dbReference>
<dbReference type="RefSeq" id="WP_386424620.1">
    <property type="nucleotide sequence ID" value="NZ_JBHSBB010000001.1"/>
</dbReference>
<dbReference type="Proteomes" id="UP001595765">
    <property type="component" value="Unassembled WGS sequence"/>
</dbReference>
<sequence length="240" mass="25219">MAPAAERVAAACRVLGRLGLTREPAGHVSMRLPDGTVAVKARGPAESGLRFAEAEDVVIVDPDGALVSGAPGLRPPQEVAIHLAVYRARPDVGGVAHVHPLMPVLFGICDVPLLPLIGAYDPYAARLLARGVPTYQRGVLVADRELGDELAAVLGASGACLMRGHGVTTAGATPEEAALNVIKLSELAELNFRARQLGQPRPIDPADRAAVVGTGRTRPELIDSTWRFYLRLANEAAGER</sequence>